<name>A0ABU3WXH2_9EURY</name>
<evidence type="ECO:0000256" key="1">
    <source>
        <dbReference type="ARBA" id="ARBA00004141"/>
    </source>
</evidence>
<evidence type="ECO:0000256" key="6">
    <source>
        <dbReference type="SAM" id="Phobius"/>
    </source>
</evidence>
<feature type="transmembrane region" description="Helical" evidence="6">
    <location>
        <begin position="126"/>
        <end position="149"/>
    </location>
</feature>
<feature type="transmembrane region" description="Helical" evidence="6">
    <location>
        <begin position="6"/>
        <end position="28"/>
    </location>
</feature>
<dbReference type="InterPro" id="IPR005226">
    <property type="entry name" value="UPF0014_fam"/>
</dbReference>
<organism evidence="7 8">
    <name type="scientific">Methanoculleus caldifontis</name>
    <dbReference type="NCBI Taxonomy" id="2651577"/>
    <lineage>
        <taxon>Archaea</taxon>
        <taxon>Methanobacteriati</taxon>
        <taxon>Methanobacteriota</taxon>
        <taxon>Stenosarchaea group</taxon>
        <taxon>Methanomicrobia</taxon>
        <taxon>Methanomicrobiales</taxon>
        <taxon>Methanomicrobiaceae</taxon>
        <taxon>Methanoculleus</taxon>
    </lineage>
</organism>
<keyword evidence="3 6" id="KW-0812">Transmembrane</keyword>
<evidence type="ECO:0000313" key="8">
    <source>
        <dbReference type="Proteomes" id="UP001281203"/>
    </source>
</evidence>
<dbReference type="RefSeq" id="WP_317063440.1">
    <property type="nucleotide sequence ID" value="NZ_WBKO01000001.1"/>
</dbReference>
<keyword evidence="5 6" id="KW-0472">Membrane</keyword>
<feature type="transmembrane region" description="Helical" evidence="6">
    <location>
        <begin position="193"/>
        <end position="211"/>
    </location>
</feature>
<evidence type="ECO:0000256" key="3">
    <source>
        <dbReference type="ARBA" id="ARBA00022692"/>
    </source>
</evidence>
<dbReference type="Pfam" id="PF03649">
    <property type="entry name" value="UPF0014"/>
    <property type="match status" value="1"/>
</dbReference>
<dbReference type="Proteomes" id="UP001281203">
    <property type="component" value="Unassembled WGS sequence"/>
</dbReference>
<feature type="transmembrane region" description="Helical" evidence="6">
    <location>
        <begin position="40"/>
        <end position="61"/>
    </location>
</feature>
<comment type="similarity">
    <text evidence="2">Belongs to the UPF0014 family.</text>
</comment>
<keyword evidence="4 6" id="KW-1133">Transmembrane helix</keyword>
<accession>A0ABU3WXH2</accession>
<evidence type="ECO:0000256" key="2">
    <source>
        <dbReference type="ARBA" id="ARBA00005268"/>
    </source>
</evidence>
<comment type="caution">
    <text evidence="7">The sequence shown here is derived from an EMBL/GenBank/DDBJ whole genome shotgun (WGS) entry which is preliminary data.</text>
</comment>
<evidence type="ECO:0000256" key="5">
    <source>
        <dbReference type="ARBA" id="ARBA00023136"/>
    </source>
</evidence>
<sequence>MNGALYDPIGGLATVALALLPVALVILLSRTRRLGLEREIAFAVARGIVQLMLVALVIVAVFESESLLLAVLVLVGMMGVAALISARRAEGIGHPHRITFPAIAAGSSAALLILIALGVIPLILEFIIPIGSMAVGAAMIACSLALNRFTAGLAANRLRIETALSLGASVDEALAPVTRESVRASLIPSIDRLKALGLVVLPGSMAGMIIGGADPVWAAEYQLVIMFMIFSAEFFTSVTATSLALAEYPLPEDGD</sequence>
<dbReference type="PANTHER" id="PTHR30028">
    <property type="entry name" value="UPF0014 INNER MEMBRANE PROTEIN YBBM-RELATED"/>
    <property type="match status" value="1"/>
</dbReference>
<feature type="transmembrane region" description="Helical" evidence="6">
    <location>
        <begin position="223"/>
        <end position="246"/>
    </location>
</feature>
<feature type="transmembrane region" description="Helical" evidence="6">
    <location>
        <begin position="67"/>
        <end position="86"/>
    </location>
</feature>
<gene>
    <name evidence="7" type="primary">fetB</name>
    <name evidence="7" type="ORF">F8E02_00365</name>
</gene>
<evidence type="ECO:0000256" key="4">
    <source>
        <dbReference type="ARBA" id="ARBA00022989"/>
    </source>
</evidence>
<evidence type="ECO:0000313" key="7">
    <source>
        <dbReference type="EMBL" id="MDV2480483.1"/>
    </source>
</evidence>
<dbReference type="EMBL" id="WBKO01000001">
    <property type="protein sequence ID" value="MDV2480483.1"/>
    <property type="molecule type" value="Genomic_DNA"/>
</dbReference>
<comment type="subcellular location">
    <subcellularLocation>
        <location evidence="1">Membrane</location>
        <topology evidence="1">Multi-pass membrane protein</topology>
    </subcellularLocation>
</comment>
<keyword evidence="8" id="KW-1185">Reference proteome</keyword>
<dbReference type="PANTHER" id="PTHR30028:SF0">
    <property type="entry name" value="PROTEIN ALUMINUM SENSITIVE 3"/>
    <property type="match status" value="1"/>
</dbReference>
<proteinExistence type="inferred from homology"/>
<feature type="transmembrane region" description="Helical" evidence="6">
    <location>
        <begin position="98"/>
        <end position="120"/>
    </location>
</feature>
<protein>
    <submittedName>
        <fullName evidence="7">Iron export ABC transporter permease subunit FetB</fullName>
    </submittedName>
</protein>
<reference evidence="7 8" key="1">
    <citation type="submission" date="2019-10" db="EMBL/GenBank/DDBJ databases">
        <title>Isolation and characterization of Methanoculleus sp. Wushi-C6 from a hot spring well.</title>
        <authorList>
            <person name="Chen S.-C."/>
            <person name="Lan Z.-H."/>
            <person name="You Y.-T."/>
            <person name="Lai M.-C."/>
        </authorList>
    </citation>
    <scope>NUCLEOTIDE SEQUENCE [LARGE SCALE GENOMIC DNA]</scope>
    <source>
        <strain evidence="7 8">Wushi-C6</strain>
    </source>
</reference>